<feature type="signal peptide" evidence="1">
    <location>
        <begin position="1"/>
        <end position="21"/>
    </location>
</feature>
<dbReference type="EMBL" id="JBBUTG010000014">
    <property type="protein sequence ID" value="MEK8033087.1"/>
    <property type="molecule type" value="Genomic_DNA"/>
</dbReference>
<dbReference type="InterPro" id="IPR036514">
    <property type="entry name" value="SGNH_hydro_sf"/>
</dbReference>
<dbReference type="GO" id="GO:0016787">
    <property type="term" value="F:hydrolase activity"/>
    <property type="evidence" value="ECO:0007669"/>
    <property type="project" value="UniProtKB-KW"/>
</dbReference>
<name>A0ABU9BSZ3_9BURK</name>
<comment type="caution">
    <text evidence="3">The sequence shown here is derived from an EMBL/GenBank/DDBJ whole genome shotgun (WGS) entry which is preliminary data.</text>
</comment>
<organism evidence="3 4">
    <name type="scientific">Ideonella lacteola</name>
    <dbReference type="NCBI Taxonomy" id="2984193"/>
    <lineage>
        <taxon>Bacteria</taxon>
        <taxon>Pseudomonadati</taxon>
        <taxon>Pseudomonadota</taxon>
        <taxon>Betaproteobacteria</taxon>
        <taxon>Burkholderiales</taxon>
        <taxon>Sphaerotilaceae</taxon>
        <taxon>Ideonella</taxon>
    </lineage>
</organism>
<evidence type="ECO:0000313" key="3">
    <source>
        <dbReference type="EMBL" id="MEK8033087.1"/>
    </source>
</evidence>
<proteinExistence type="predicted"/>
<evidence type="ECO:0000313" key="4">
    <source>
        <dbReference type="Proteomes" id="UP001371218"/>
    </source>
</evidence>
<feature type="domain" description="SGNH hydrolase-type esterase" evidence="2">
    <location>
        <begin position="32"/>
        <end position="231"/>
    </location>
</feature>
<dbReference type="RefSeq" id="WP_341427508.1">
    <property type="nucleotide sequence ID" value="NZ_JBBUTG010000014.1"/>
</dbReference>
<dbReference type="EC" id="3.1.-.-" evidence="3"/>
<gene>
    <name evidence="3" type="ORF">AACH06_19865</name>
</gene>
<dbReference type="SUPFAM" id="SSF52266">
    <property type="entry name" value="SGNH hydrolase"/>
    <property type="match status" value="1"/>
</dbReference>
<keyword evidence="1" id="KW-0732">Signal</keyword>
<evidence type="ECO:0000259" key="2">
    <source>
        <dbReference type="Pfam" id="PF13472"/>
    </source>
</evidence>
<keyword evidence="4" id="KW-1185">Reference proteome</keyword>
<dbReference type="Pfam" id="PF13472">
    <property type="entry name" value="Lipase_GDSL_2"/>
    <property type="match status" value="1"/>
</dbReference>
<feature type="chain" id="PRO_5045609756" evidence="1">
    <location>
        <begin position="22"/>
        <end position="443"/>
    </location>
</feature>
<dbReference type="PANTHER" id="PTHR30383:SF5">
    <property type="entry name" value="SGNH HYDROLASE-TYPE ESTERASE DOMAIN-CONTAINING PROTEIN"/>
    <property type="match status" value="1"/>
</dbReference>
<protein>
    <submittedName>
        <fullName evidence="3">SGNH/GDSL hydrolase family protein</fullName>
        <ecNumber evidence="3">3.1.-.-</ecNumber>
    </submittedName>
</protein>
<dbReference type="CDD" id="cd01833">
    <property type="entry name" value="XynB_like"/>
    <property type="match status" value="1"/>
</dbReference>
<reference evidence="3 4" key="1">
    <citation type="submission" date="2024-04" db="EMBL/GenBank/DDBJ databases">
        <title>Novel species of the genus Ideonella isolated from streams.</title>
        <authorList>
            <person name="Lu H."/>
        </authorList>
    </citation>
    <scope>NUCLEOTIDE SEQUENCE [LARGE SCALE GENOMIC DNA]</scope>
    <source>
        <strain evidence="3 4">DXS29W</strain>
    </source>
</reference>
<dbReference type="PANTHER" id="PTHR30383">
    <property type="entry name" value="THIOESTERASE 1/PROTEASE 1/LYSOPHOSPHOLIPASE L1"/>
    <property type="match status" value="1"/>
</dbReference>
<sequence>MRCFATLALTLGLALPAWSQATLPAPLRIMPVGDSITEGGDGFGGYRRPLFDKLTPVWGMPNFVGSRNMRQSDPADFVDHDEDGYSAYRIEQITSGKGFWNAPPIEERLKAWDPAVVLIHAGTNDAQQNYYFYGNPKKGFPGVVDRLDDLVSRVVAFNPSIYVVVAQIIPANAPASDTTQAYIRALNERIPALVARHQAQGHRVSMVDMYTPMLAHPNPDGIHPGPEGYAVMGEQWFQALMALGVVPTNPNPGRFWGLQHADRYSTSSSTPWNLQPNLVRAGASSLAGAKTTDYRGSHAPALLNDGSLAGFSNDADYTSTTTFTLATAQAPRGYDITRIRTAAGLPSADNGDERSHQAYEVWWSSVDAPDVFNQLADAHHILVNVAERASQITLTREDGAPMARGVAQVQFRFKQPPARQFGFIGIESPTPYRELEVFGAPTP</sequence>
<evidence type="ECO:0000256" key="1">
    <source>
        <dbReference type="SAM" id="SignalP"/>
    </source>
</evidence>
<keyword evidence="3" id="KW-0378">Hydrolase</keyword>
<dbReference type="InterPro" id="IPR051532">
    <property type="entry name" value="Ester_Hydrolysis_Enzymes"/>
</dbReference>
<dbReference type="Gene3D" id="3.40.50.1110">
    <property type="entry name" value="SGNH hydrolase"/>
    <property type="match status" value="1"/>
</dbReference>
<accession>A0ABU9BSZ3</accession>
<dbReference type="InterPro" id="IPR013830">
    <property type="entry name" value="SGNH_hydro"/>
</dbReference>
<dbReference type="Proteomes" id="UP001371218">
    <property type="component" value="Unassembled WGS sequence"/>
</dbReference>